<dbReference type="EMBL" id="JACMYG010000003">
    <property type="protein sequence ID" value="MBC2688875.1"/>
    <property type="molecule type" value="Genomic_DNA"/>
</dbReference>
<sequence length="77" mass="8714">MLLNKPEQQLRRDLQGIASDLRWSAVDIKVIAERLHQAGNPADAQALLRMCEVFEKTEARLVSYANEVKAHKINLST</sequence>
<dbReference type="Proteomes" id="UP000526003">
    <property type="component" value="Unassembled WGS sequence"/>
</dbReference>
<organism evidence="1 2">
    <name type="scientific">Pseudomonas kielensis</name>
    <dbReference type="NCBI Taxonomy" id="2762577"/>
    <lineage>
        <taxon>Bacteria</taxon>
        <taxon>Pseudomonadati</taxon>
        <taxon>Pseudomonadota</taxon>
        <taxon>Gammaproteobacteria</taxon>
        <taxon>Pseudomonadales</taxon>
        <taxon>Pseudomonadaceae</taxon>
        <taxon>Pseudomonas</taxon>
    </lineage>
</organism>
<evidence type="ECO:0000313" key="1">
    <source>
        <dbReference type="EMBL" id="MBC2688875.1"/>
    </source>
</evidence>
<protein>
    <submittedName>
        <fullName evidence="1">Uncharacterized protein</fullName>
    </submittedName>
</protein>
<gene>
    <name evidence="1" type="ORF">H7995_03570</name>
</gene>
<dbReference type="AlphaFoldDB" id="A0A7X1GAG2"/>
<evidence type="ECO:0000313" key="2">
    <source>
        <dbReference type="Proteomes" id="UP000526003"/>
    </source>
</evidence>
<name>A0A7X1GAG2_9PSED</name>
<accession>A0A7X1GAG2</accession>
<keyword evidence="2" id="KW-1185">Reference proteome</keyword>
<dbReference type="RefSeq" id="WP_166591182.1">
    <property type="nucleotide sequence ID" value="NZ_CP090311.1"/>
</dbReference>
<proteinExistence type="predicted"/>
<reference evidence="1 2" key="1">
    <citation type="submission" date="2020-08" db="EMBL/GenBank/DDBJ databases">
        <title>Pseudomonas sp. nov.</title>
        <authorList>
            <person name="Gieschler S."/>
            <person name="Fiedler G."/>
            <person name="Brinks E."/>
            <person name="Boehnlein C."/>
            <person name="Franz C.M.A.P."/>
            <person name="Kabisch J."/>
        </authorList>
    </citation>
    <scope>NUCLEOTIDE SEQUENCE [LARGE SCALE GENOMIC DNA]</scope>
    <source>
        <strain evidence="1 2">MBT-1</strain>
    </source>
</reference>
<comment type="caution">
    <text evidence="1">The sequence shown here is derived from an EMBL/GenBank/DDBJ whole genome shotgun (WGS) entry which is preliminary data.</text>
</comment>